<evidence type="ECO:0000313" key="2">
    <source>
        <dbReference type="Proteomes" id="UP000253891"/>
    </source>
</evidence>
<dbReference type="InterPro" id="IPR029058">
    <property type="entry name" value="AB_hydrolase_fold"/>
</dbReference>
<dbReference type="Gene3D" id="3.40.50.1820">
    <property type="entry name" value="alpha/beta hydrolase"/>
    <property type="match status" value="1"/>
</dbReference>
<proteinExistence type="predicted"/>
<dbReference type="STRING" id="157463.GCA_001047075_01186"/>
<evidence type="ECO:0000313" key="1">
    <source>
        <dbReference type="EMBL" id="GAP00289.1"/>
    </source>
</evidence>
<dbReference type="Proteomes" id="UP000253891">
    <property type="component" value="Unassembled WGS sequence"/>
</dbReference>
<keyword evidence="1" id="KW-0378">Hydrolase</keyword>
<dbReference type="InterPro" id="IPR010315">
    <property type="entry name" value="DUF915_hydro-like"/>
</dbReference>
<sequence>MKKKLAFGASFLIVVGVLIYLGTGSKMTHTLSEQNGKMPTEATVFIHGYGSSRNAEKSMAQSLVAKGYSNTKINVTVAKNGTVTMNKTIGPGDKRPLILVQFDDNTNQNFMQSAGWLDTVMTKLSQQGIRSVNLVGHSMGNQAIAYYLMDKANKGTDLPKVKKQISLAGTYNGLILADPQSNAALNDQGEPQVKTKTFTNLQNLTTYYQNHATQVLNIFGNSTGGSQSDQVVYNNSSQSLKYFVRQPSTYQEQLITGPTGQHSQLHENSVVDEAIYQFLTK</sequence>
<dbReference type="EMBL" id="DF968005">
    <property type="protein sequence ID" value="GAP00289.1"/>
    <property type="molecule type" value="Genomic_DNA"/>
</dbReference>
<dbReference type="RefSeq" id="WP_242977416.1">
    <property type="nucleotide sequence ID" value="NZ_DF968005.1"/>
</dbReference>
<organism evidence="1 2">
    <name type="scientific">Fructobacillus ficulneus</name>
    <dbReference type="NCBI Taxonomy" id="157463"/>
    <lineage>
        <taxon>Bacteria</taxon>
        <taxon>Bacillati</taxon>
        <taxon>Bacillota</taxon>
        <taxon>Bacilli</taxon>
        <taxon>Lactobacillales</taxon>
        <taxon>Lactobacillaceae</taxon>
        <taxon>Fructobacillus</taxon>
    </lineage>
</organism>
<dbReference type="SUPFAM" id="SSF53474">
    <property type="entry name" value="alpha/beta-Hydrolases"/>
    <property type="match status" value="1"/>
</dbReference>
<dbReference type="GO" id="GO:0016787">
    <property type="term" value="F:hydrolase activity"/>
    <property type="evidence" value="ECO:0007669"/>
    <property type="project" value="UniProtKB-KW"/>
</dbReference>
<gene>
    <name evidence="1" type="ORF">FFIC_283030</name>
</gene>
<dbReference type="AlphaFoldDB" id="A0A0K8MJC1"/>
<reference evidence="1 2" key="1">
    <citation type="journal article" date="2015" name="BMC Genomics">
        <title>Comparative genomics of Fructobacillus spp. and Leuconostoc spp. reveals niche-specific evolution of Fructobacillus spp.</title>
        <authorList>
            <person name="Endo A."/>
            <person name="Tanizawa Y."/>
            <person name="Tanaka N."/>
            <person name="Maeno S."/>
            <person name="Kumar H."/>
            <person name="Shiwa Y."/>
            <person name="Okada S."/>
            <person name="Yoshikawa H."/>
            <person name="Dicks L."/>
            <person name="Nakagawa J."/>
            <person name="Arita M."/>
        </authorList>
    </citation>
    <scope>NUCLEOTIDE SEQUENCE [LARGE SCALE GENOMIC DNA]</scope>
    <source>
        <strain evidence="1 2">JCM 12225</strain>
    </source>
</reference>
<keyword evidence="2" id="KW-1185">Reference proteome</keyword>
<dbReference type="Pfam" id="PF06028">
    <property type="entry name" value="DUF915"/>
    <property type="match status" value="1"/>
</dbReference>
<protein>
    <submittedName>
        <fullName evidence="1">Cell surface hydrolase</fullName>
    </submittedName>
</protein>
<name>A0A0K8MJC1_9LACO</name>
<accession>A0A0K8MJC1</accession>